<dbReference type="EMBL" id="CAJZBQ010000028">
    <property type="protein sequence ID" value="CAG9321257.1"/>
    <property type="molecule type" value="Genomic_DNA"/>
</dbReference>
<evidence type="ECO:0000256" key="2">
    <source>
        <dbReference type="ARBA" id="ARBA00022723"/>
    </source>
</evidence>
<dbReference type="AlphaFoldDB" id="A0AAU9JAE9"/>
<evidence type="ECO:0000256" key="3">
    <source>
        <dbReference type="ARBA" id="ARBA00022741"/>
    </source>
</evidence>
<dbReference type="FunFam" id="3.40.50.300:FF:000135">
    <property type="entry name" value="DNA repair helicase RAD3, putative"/>
    <property type="match status" value="1"/>
</dbReference>
<dbReference type="Pfam" id="PF06733">
    <property type="entry name" value="DEAD_2"/>
    <property type="match status" value="1"/>
</dbReference>
<dbReference type="GO" id="GO:0003684">
    <property type="term" value="F:damaged DNA binding"/>
    <property type="evidence" value="ECO:0007669"/>
    <property type="project" value="TreeGrafter"/>
</dbReference>
<keyword evidence="6" id="KW-0067">ATP-binding</keyword>
<accession>A0AAU9JAE9</accession>
<evidence type="ECO:0000259" key="11">
    <source>
        <dbReference type="PROSITE" id="PS51193"/>
    </source>
</evidence>
<reference evidence="12" key="1">
    <citation type="submission" date="2021-09" db="EMBL/GenBank/DDBJ databases">
        <authorList>
            <consortium name="AG Swart"/>
            <person name="Singh M."/>
            <person name="Singh A."/>
            <person name="Seah K."/>
            <person name="Emmerich C."/>
        </authorList>
    </citation>
    <scope>NUCLEOTIDE SEQUENCE</scope>
    <source>
        <strain evidence="12">ATCC30299</strain>
    </source>
</reference>
<proteinExistence type="predicted"/>
<dbReference type="GO" id="GO:0005524">
    <property type="term" value="F:ATP binding"/>
    <property type="evidence" value="ECO:0007669"/>
    <property type="project" value="UniProtKB-KW"/>
</dbReference>
<gene>
    <name evidence="12" type="ORF">BSTOLATCC_MIC28544</name>
</gene>
<dbReference type="SMART" id="SM00491">
    <property type="entry name" value="HELICc2"/>
    <property type="match status" value="1"/>
</dbReference>
<organism evidence="12 13">
    <name type="scientific">Blepharisma stoltei</name>
    <dbReference type="NCBI Taxonomy" id="1481888"/>
    <lineage>
        <taxon>Eukaryota</taxon>
        <taxon>Sar</taxon>
        <taxon>Alveolata</taxon>
        <taxon>Ciliophora</taxon>
        <taxon>Postciliodesmatophora</taxon>
        <taxon>Heterotrichea</taxon>
        <taxon>Heterotrichida</taxon>
        <taxon>Blepharismidae</taxon>
        <taxon>Blepharisma</taxon>
    </lineage>
</organism>
<feature type="domain" description="Helicase ATP-binding" evidence="11">
    <location>
        <begin position="1"/>
        <end position="234"/>
    </location>
</feature>
<dbReference type="GO" id="GO:0006289">
    <property type="term" value="P:nucleotide-excision repair"/>
    <property type="evidence" value="ECO:0007669"/>
    <property type="project" value="InterPro"/>
</dbReference>
<evidence type="ECO:0000256" key="10">
    <source>
        <dbReference type="ARBA" id="ARBA00023242"/>
    </source>
</evidence>
<name>A0AAU9JAE9_9CILI</name>
<comment type="subcellular location">
    <subcellularLocation>
        <location evidence="1">Nucleus</location>
    </subcellularLocation>
</comment>
<dbReference type="GO" id="GO:0006366">
    <property type="term" value="P:transcription by RNA polymerase II"/>
    <property type="evidence" value="ECO:0007669"/>
    <property type="project" value="TreeGrafter"/>
</dbReference>
<dbReference type="GO" id="GO:0003678">
    <property type="term" value="F:DNA helicase activity"/>
    <property type="evidence" value="ECO:0007669"/>
    <property type="project" value="InterPro"/>
</dbReference>
<keyword evidence="2" id="KW-0479">Metal-binding</keyword>
<dbReference type="PANTHER" id="PTHR11472:SF1">
    <property type="entry name" value="GENERAL TRANSCRIPTION AND DNA REPAIR FACTOR IIH HELICASE SUBUNIT XPD"/>
    <property type="match status" value="1"/>
</dbReference>
<dbReference type="InterPro" id="IPR013020">
    <property type="entry name" value="Rad3/Chl1-like"/>
</dbReference>
<dbReference type="Pfam" id="PF13307">
    <property type="entry name" value="Helicase_C_2"/>
    <property type="match status" value="1"/>
</dbReference>
<evidence type="ECO:0000256" key="5">
    <source>
        <dbReference type="ARBA" id="ARBA00022806"/>
    </source>
</evidence>
<evidence type="ECO:0000256" key="8">
    <source>
        <dbReference type="ARBA" id="ARBA00023014"/>
    </source>
</evidence>
<keyword evidence="9" id="KW-0413">Isomerase</keyword>
<keyword evidence="8" id="KW-0411">Iron-sulfur</keyword>
<dbReference type="PRINTS" id="PR00852">
    <property type="entry name" value="XRODRMPGMNTD"/>
</dbReference>
<dbReference type="InterPro" id="IPR014013">
    <property type="entry name" value="Helic_SF1/SF2_ATP-bd_DinG/Rad3"/>
</dbReference>
<dbReference type="InterPro" id="IPR006555">
    <property type="entry name" value="ATP-dep_Helicase_C"/>
</dbReference>
<dbReference type="InterPro" id="IPR006554">
    <property type="entry name" value="Helicase-like_DEXD_c2"/>
</dbReference>
<dbReference type="InterPro" id="IPR027417">
    <property type="entry name" value="P-loop_NTPase"/>
</dbReference>
<evidence type="ECO:0000256" key="1">
    <source>
        <dbReference type="ARBA" id="ARBA00004123"/>
    </source>
</evidence>
<dbReference type="Proteomes" id="UP001162131">
    <property type="component" value="Unassembled WGS sequence"/>
</dbReference>
<keyword evidence="13" id="KW-1185">Reference proteome</keyword>
<dbReference type="InterPro" id="IPR010614">
    <property type="entry name" value="RAD3-like_helicase_DEAD"/>
</dbReference>
<comment type="caution">
    <text evidence="12">The sequence shown here is derived from an EMBL/GenBank/DDBJ whole genome shotgun (WGS) entry which is preliminary data.</text>
</comment>
<keyword evidence="7" id="KW-0408">Iron</keyword>
<evidence type="ECO:0000313" key="12">
    <source>
        <dbReference type="EMBL" id="CAG9321257.1"/>
    </source>
</evidence>
<dbReference type="GO" id="GO:0016818">
    <property type="term" value="F:hydrolase activity, acting on acid anhydrides, in phosphorus-containing anhydrides"/>
    <property type="evidence" value="ECO:0007669"/>
    <property type="project" value="InterPro"/>
</dbReference>
<dbReference type="Gene3D" id="3.40.50.300">
    <property type="entry name" value="P-loop containing nucleotide triphosphate hydrolases"/>
    <property type="match status" value="2"/>
</dbReference>
<evidence type="ECO:0000256" key="9">
    <source>
        <dbReference type="ARBA" id="ARBA00023235"/>
    </source>
</evidence>
<sequence>MEPISEQIKKLLEEGGQGIIEMHPERHNLSSLISLITLYKKSAQISKIIICTKNIEEVDEILKRLKQINFDGLAFGILHKKGLCLNNEVNSKERIEVESECLELCNASQGCSYYENFKEKPNFFINGVLTSKELKDICELAGICPYFLQRRALSQAEVIVCTHQYFFQSGFSDLKSTLNQKNAILFLDSHNLDSTILDECSINLNLNLLSESLGNIKAILQILETTDQNLKQNYYNAMKNNLKSANFFERSLMAISVPDSLMERTVPGQIRKPEYFLGFIKRVAVHLRKLLRSKEPKIYSGSRMLYDLKVNALIEPDCLKFAIFSLHALFTLFSDILPKEYYPLQLLCRFCTILANSSEGFIIVFEPHPESQNIYSPVLQLTCLDATFCLSPILSSFSSSLFVTATCTPPEIFSKLLGLSPSFKTELSCSSIYCPLMLTKGSDQLAVSAKEEKSDEGVIRNYGDLLLELADTIPDGIICFVTGYKYLEDIVLKWNETGLLYRLLDHKLVFFESRDVRETQIALYNFKLACSSGRGAVLFCVTNGYAVDAVSIFSAWCKCVVIFGVPYQDVLSRVLKARLTYIKEKYSIEESEMLNFDSMRQTVYCMSQALRPNNNYALQIFADKRYVYSQKKDKLPKWIQEKLKPNFSSLSTDALINISRQFLRTAANKINLR</sequence>
<keyword evidence="3" id="KW-0547">Nucleotide-binding</keyword>
<dbReference type="PROSITE" id="PS51193">
    <property type="entry name" value="HELICASE_ATP_BIND_2"/>
    <property type="match status" value="1"/>
</dbReference>
<dbReference type="NCBIfam" id="TIGR00604">
    <property type="entry name" value="rad3"/>
    <property type="match status" value="1"/>
</dbReference>
<evidence type="ECO:0000313" key="13">
    <source>
        <dbReference type="Proteomes" id="UP001162131"/>
    </source>
</evidence>
<dbReference type="PANTHER" id="PTHR11472">
    <property type="entry name" value="DNA REPAIR DEAD HELICASE RAD3/XP-D SUBFAMILY MEMBER"/>
    <property type="match status" value="1"/>
</dbReference>
<dbReference type="GO" id="GO:0046872">
    <property type="term" value="F:metal ion binding"/>
    <property type="evidence" value="ECO:0007669"/>
    <property type="project" value="UniProtKB-KW"/>
</dbReference>
<dbReference type="InterPro" id="IPR001945">
    <property type="entry name" value="RAD3/XPD"/>
</dbReference>
<keyword evidence="5" id="KW-0347">Helicase</keyword>
<dbReference type="GO" id="GO:0045951">
    <property type="term" value="P:positive regulation of mitotic recombination"/>
    <property type="evidence" value="ECO:0007669"/>
    <property type="project" value="TreeGrafter"/>
</dbReference>
<evidence type="ECO:0000256" key="6">
    <source>
        <dbReference type="ARBA" id="ARBA00022840"/>
    </source>
</evidence>
<dbReference type="GO" id="GO:0005634">
    <property type="term" value="C:nucleus"/>
    <property type="evidence" value="ECO:0007669"/>
    <property type="project" value="UniProtKB-SubCell"/>
</dbReference>
<keyword evidence="4" id="KW-0378">Hydrolase</keyword>
<evidence type="ECO:0000256" key="4">
    <source>
        <dbReference type="ARBA" id="ARBA00022801"/>
    </source>
</evidence>
<dbReference type="SMART" id="SM00488">
    <property type="entry name" value="DEXDc2"/>
    <property type="match status" value="1"/>
</dbReference>
<dbReference type="GO" id="GO:0051536">
    <property type="term" value="F:iron-sulfur cluster binding"/>
    <property type="evidence" value="ECO:0007669"/>
    <property type="project" value="UniProtKB-KW"/>
</dbReference>
<protein>
    <recommendedName>
        <fullName evidence="11">Helicase ATP-binding domain-containing protein</fullName>
    </recommendedName>
</protein>
<keyword evidence="10" id="KW-0539">Nucleus</keyword>
<dbReference type="InterPro" id="IPR045028">
    <property type="entry name" value="DinG/Rad3-like"/>
</dbReference>
<evidence type="ECO:0000256" key="7">
    <source>
        <dbReference type="ARBA" id="ARBA00023004"/>
    </source>
</evidence>